<dbReference type="InterPro" id="IPR002508">
    <property type="entry name" value="MurNAc-LAA_cat"/>
</dbReference>
<evidence type="ECO:0000256" key="2">
    <source>
        <dbReference type="ARBA" id="ARBA00011901"/>
    </source>
</evidence>
<dbReference type="EC" id="3.5.1.28" evidence="2"/>
<dbReference type="SUPFAM" id="SSF53187">
    <property type="entry name" value="Zn-dependent exopeptidases"/>
    <property type="match status" value="1"/>
</dbReference>
<dbReference type="OrthoDB" id="9806267at2"/>
<dbReference type="PANTHER" id="PTHR30404">
    <property type="entry name" value="N-ACETYLMURAMOYL-L-ALANINE AMIDASE"/>
    <property type="match status" value="1"/>
</dbReference>
<dbReference type="RefSeq" id="WP_092014903.1">
    <property type="nucleotide sequence ID" value="NZ_FOXH01000003.1"/>
</dbReference>
<gene>
    <name evidence="5" type="ORF">SAMN04515674_103451</name>
</gene>
<dbReference type="AlphaFoldDB" id="A0A1I5R0F3"/>
<dbReference type="STRING" id="1079859.SAMN04515674_103451"/>
<keyword evidence="6" id="KW-1185">Reference proteome</keyword>
<evidence type="ECO:0000313" key="6">
    <source>
        <dbReference type="Proteomes" id="UP000199306"/>
    </source>
</evidence>
<evidence type="ECO:0000256" key="3">
    <source>
        <dbReference type="ARBA" id="ARBA00022801"/>
    </source>
</evidence>
<evidence type="ECO:0000313" key="5">
    <source>
        <dbReference type="EMBL" id="SFP51801.1"/>
    </source>
</evidence>
<dbReference type="SMART" id="SM00646">
    <property type="entry name" value="Ami_3"/>
    <property type="match status" value="1"/>
</dbReference>
<name>A0A1I5R0F3_9BACT</name>
<keyword evidence="3" id="KW-0378">Hydrolase</keyword>
<feature type="domain" description="MurNAc-LAA" evidence="4">
    <location>
        <begin position="100"/>
        <end position="258"/>
    </location>
</feature>
<reference evidence="5 6" key="1">
    <citation type="submission" date="2016-10" db="EMBL/GenBank/DDBJ databases">
        <authorList>
            <person name="de Groot N.N."/>
        </authorList>
    </citation>
    <scope>NUCLEOTIDE SEQUENCE [LARGE SCALE GENOMIC DNA]</scope>
    <source>
        <strain evidence="6">E92,LMG 26720,CCM 7988</strain>
    </source>
</reference>
<proteinExistence type="predicted"/>
<protein>
    <recommendedName>
        <fullName evidence="2">N-acetylmuramoyl-L-alanine amidase</fullName>
        <ecNumber evidence="2">3.5.1.28</ecNumber>
    </recommendedName>
</protein>
<evidence type="ECO:0000256" key="1">
    <source>
        <dbReference type="ARBA" id="ARBA00001561"/>
    </source>
</evidence>
<dbReference type="Proteomes" id="UP000199306">
    <property type="component" value="Unassembled WGS sequence"/>
</dbReference>
<dbReference type="Gene3D" id="3.40.630.40">
    <property type="entry name" value="Zn-dependent exopeptidases"/>
    <property type="match status" value="1"/>
</dbReference>
<dbReference type="GO" id="GO:0008745">
    <property type="term" value="F:N-acetylmuramoyl-L-alanine amidase activity"/>
    <property type="evidence" value="ECO:0007669"/>
    <property type="project" value="UniProtKB-EC"/>
</dbReference>
<dbReference type="InterPro" id="IPR050695">
    <property type="entry name" value="N-acetylmuramoyl_amidase_3"/>
</dbReference>
<evidence type="ECO:0000259" key="4">
    <source>
        <dbReference type="SMART" id="SM00646"/>
    </source>
</evidence>
<accession>A0A1I5R0F3</accession>
<dbReference type="GO" id="GO:0009253">
    <property type="term" value="P:peptidoglycan catabolic process"/>
    <property type="evidence" value="ECO:0007669"/>
    <property type="project" value="InterPro"/>
</dbReference>
<dbReference type="CDD" id="cd02696">
    <property type="entry name" value="MurNAc-LAA"/>
    <property type="match status" value="1"/>
</dbReference>
<dbReference type="Pfam" id="PF01520">
    <property type="entry name" value="Amidase_3"/>
    <property type="match status" value="1"/>
</dbReference>
<sequence>MLNSVKALLVVGILAILTSFRTWQEDSIPSSNRTRIRTVCLDAGHGGKDPGCIGATGIHESKIALRVILELGKKLEAEYPNLKVIYTRKKDVFIDLHERSAIANRNKADLFISVHCNSHPSSKFFGTETYTMGLHKTEGNLDVAKRENSVILQETDYKRKYKGFDPNSPLAHIMMANFQNAFMANSIKFAQKVERQFKKTSDRKSYGVKQAGFLVLWETAMPSVLVEAGFLTNRDEEKYLNTENGQEEVAEAIAKAFRQYKEEIEN</sequence>
<dbReference type="GO" id="GO:0030288">
    <property type="term" value="C:outer membrane-bounded periplasmic space"/>
    <property type="evidence" value="ECO:0007669"/>
    <property type="project" value="TreeGrafter"/>
</dbReference>
<dbReference type="FunFam" id="3.40.630.40:FF:000005">
    <property type="entry name" value="N-acetylmuramoyl-L-alanine amidase (AmiA)"/>
    <property type="match status" value="1"/>
</dbReference>
<comment type="catalytic activity">
    <reaction evidence="1">
        <text>Hydrolyzes the link between N-acetylmuramoyl residues and L-amino acid residues in certain cell-wall glycopeptides.</text>
        <dbReference type="EC" id="3.5.1.28"/>
    </reaction>
</comment>
<dbReference type="PANTHER" id="PTHR30404:SF0">
    <property type="entry name" value="N-ACETYLMURAMOYL-L-ALANINE AMIDASE AMIC"/>
    <property type="match status" value="1"/>
</dbReference>
<dbReference type="EMBL" id="FOXH01000003">
    <property type="protein sequence ID" value="SFP51801.1"/>
    <property type="molecule type" value="Genomic_DNA"/>
</dbReference>
<organism evidence="5 6">
    <name type="scientific">Pseudarcicella hirudinis</name>
    <dbReference type="NCBI Taxonomy" id="1079859"/>
    <lineage>
        <taxon>Bacteria</taxon>
        <taxon>Pseudomonadati</taxon>
        <taxon>Bacteroidota</taxon>
        <taxon>Cytophagia</taxon>
        <taxon>Cytophagales</taxon>
        <taxon>Flectobacillaceae</taxon>
        <taxon>Pseudarcicella</taxon>
    </lineage>
</organism>